<dbReference type="KEGG" id="apro:F751_2196"/>
<evidence type="ECO:0000313" key="2">
    <source>
        <dbReference type="Proteomes" id="UP000028924"/>
    </source>
</evidence>
<dbReference type="AlphaFoldDB" id="A0A087SLK5"/>
<dbReference type="EMBL" id="KL662129">
    <property type="protein sequence ID" value="KFM26609.1"/>
    <property type="molecule type" value="Genomic_DNA"/>
</dbReference>
<proteinExistence type="predicted"/>
<protein>
    <submittedName>
        <fullName evidence="1">Uncharacterized protein</fullName>
    </submittedName>
</protein>
<sequence length="66" mass="6662">MSAASCACCAASAAAPSTALCRAASTAAATPLALSSLEQIRALGGGCRYQSAHRPSAELQHNLMRR</sequence>
<dbReference type="GeneID" id="23613587"/>
<keyword evidence="2" id="KW-1185">Reference proteome</keyword>
<gene>
    <name evidence="1" type="ORF">F751_2196</name>
</gene>
<name>A0A087SLK5_AUXPR</name>
<reference evidence="1 2" key="1">
    <citation type="journal article" date="2014" name="BMC Genomics">
        <title>Oil accumulation mechanisms of the oleaginous microalga Chlorella protothecoides revealed through its genome, transcriptomes, and proteomes.</title>
        <authorList>
            <person name="Gao C."/>
            <person name="Wang Y."/>
            <person name="Shen Y."/>
            <person name="Yan D."/>
            <person name="He X."/>
            <person name="Dai J."/>
            <person name="Wu Q."/>
        </authorList>
    </citation>
    <scope>NUCLEOTIDE SEQUENCE [LARGE SCALE GENOMIC DNA]</scope>
    <source>
        <strain evidence="1 2">0710</strain>
    </source>
</reference>
<evidence type="ECO:0000313" key="1">
    <source>
        <dbReference type="EMBL" id="KFM26609.1"/>
    </source>
</evidence>
<organism evidence="1 2">
    <name type="scientific">Auxenochlorella protothecoides</name>
    <name type="common">Green microalga</name>
    <name type="synonym">Chlorella protothecoides</name>
    <dbReference type="NCBI Taxonomy" id="3075"/>
    <lineage>
        <taxon>Eukaryota</taxon>
        <taxon>Viridiplantae</taxon>
        <taxon>Chlorophyta</taxon>
        <taxon>core chlorophytes</taxon>
        <taxon>Trebouxiophyceae</taxon>
        <taxon>Chlorellales</taxon>
        <taxon>Chlorellaceae</taxon>
        <taxon>Auxenochlorella</taxon>
    </lineage>
</organism>
<dbReference type="RefSeq" id="XP_011399547.1">
    <property type="nucleotide sequence ID" value="XM_011401245.1"/>
</dbReference>
<accession>A0A087SLK5</accession>
<dbReference type="Proteomes" id="UP000028924">
    <property type="component" value="Unassembled WGS sequence"/>
</dbReference>